<dbReference type="EMBL" id="CP054139">
    <property type="protein sequence ID" value="QKJ30306.1"/>
    <property type="molecule type" value="Genomic_DNA"/>
</dbReference>
<dbReference type="Proteomes" id="UP000505355">
    <property type="component" value="Chromosome"/>
</dbReference>
<organism evidence="1 2">
    <name type="scientific">Mucilaginibacter mali</name>
    <dbReference type="NCBI Taxonomy" id="2740462"/>
    <lineage>
        <taxon>Bacteria</taxon>
        <taxon>Pseudomonadati</taxon>
        <taxon>Bacteroidota</taxon>
        <taxon>Sphingobacteriia</taxon>
        <taxon>Sphingobacteriales</taxon>
        <taxon>Sphingobacteriaceae</taxon>
        <taxon>Mucilaginibacter</taxon>
    </lineage>
</organism>
<gene>
    <name evidence="1" type="ORF">HQ865_11220</name>
</gene>
<accession>A0A7D4Q148</accession>
<dbReference type="RefSeq" id="WP_173414993.1">
    <property type="nucleotide sequence ID" value="NZ_CP054139.1"/>
</dbReference>
<protein>
    <submittedName>
        <fullName evidence="1">Uncharacterized protein</fullName>
    </submittedName>
</protein>
<name>A0A7D4Q148_9SPHI</name>
<dbReference type="KEGG" id="mmab:HQ865_11220"/>
<proteinExistence type="predicted"/>
<dbReference type="AlphaFoldDB" id="A0A7D4Q148"/>
<sequence length="97" mass="11281">MAQFDLQKAQRIIYLTAGYIKGELNFGEQQELTAWKNESFENRVLFQELISDENRSAALTKMQYFDTDAALSRVRLQMKAYQKIGSDLIGTRQRRPS</sequence>
<reference evidence="1 2" key="1">
    <citation type="submission" date="2020-05" db="EMBL/GenBank/DDBJ databases">
        <title>Mucilaginibacter mali sp. nov.</title>
        <authorList>
            <person name="Kim H.S."/>
            <person name="Lee K.C."/>
            <person name="Suh M.K."/>
            <person name="Kim J.-S."/>
            <person name="Han K.-I."/>
            <person name="Eom M.K."/>
            <person name="Shin Y.K."/>
            <person name="Lee J.-S."/>
        </authorList>
    </citation>
    <scope>NUCLEOTIDE SEQUENCE [LARGE SCALE GENOMIC DNA]</scope>
    <source>
        <strain evidence="1 2">G2-14</strain>
    </source>
</reference>
<evidence type="ECO:0000313" key="1">
    <source>
        <dbReference type="EMBL" id="QKJ30306.1"/>
    </source>
</evidence>
<keyword evidence="2" id="KW-1185">Reference proteome</keyword>
<evidence type="ECO:0000313" key="2">
    <source>
        <dbReference type="Proteomes" id="UP000505355"/>
    </source>
</evidence>